<protein>
    <submittedName>
        <fullName evidence="2">Uncharacterized protein</fullName>
    </submittedName>
</protein>
<evidence type="ECO:0000256" key="1">
    <source>
        <dbReference type="SAM" id="MobiDB-lite"/>
    </source>
</evidence>
<feature type="region of interest" description="Disordered" evidence="1">
    <location>
        <begin position="1"/>
        <end position="75"/>
    </location>
</feature>
<dbReference type="Proteomes" id="UP000240883">
    <property type="component" value="Unassembled WGS sequence"/>
</dbReference>
<proteinExistence type="predicted"/>
<feature type="compositionally biased region" description="Basic and acidic residues" evidence="1">
    <location>
        <begin position="137"/>
        <end position="171"/>
    </location>
</feature>
<dbReference type="AlphaFoldDB" id="A0A2T2P458"/>
<feature type="region of interest" description="Disordered" evidence="1">
    <location>
        <begin position="137"/>
        <end position="199"/>
    </location>
</feature>
<feature type="compositionally biased region" description="Low complexity" evidence="1">
    <location>
        <begin position="59"/>
        <end position="75"/>
    </location>
</feature>
<accession>A0A2T2P458</accession>
<gene>
    <name evidence="2" type="ORF">BS50DRAFT_673233</name>
</gene>
<keyword evidence="3" id="KW-1185">Reference proteome</keyword>
<sequence length="199" mass="22672">MCRRRHQYQPTISASSSTSSLEDYDLATPSPYLPASTQQCYSRRCNRRTRRPQSHFHFHSSTPSTASSSTSTTTSFISKQDAFRQNTYYPQPPPPLPKAPHCRRRAVRRHSNPLAMAALLLASIGLGAEKIREKREERKARKAGLEWESERAEERRRKRKEEEKRRVEERGMPPSYEEVVGGGVGRERSGGGRGSMLNV</sequence>
<feature type="compositionally biased region" description="Basic residues" evidence="1">
    <location>
        <begin position="44"/>
        <end position="58"/>
    </location>
</feature>
<dbReference type="EMBL" id="KZ678130">
    <property type="protein sequence ID" value="PSN72474.1"/>
    <property type="molecule type" value="Genomic_DNA"/>
</dbReference>
<organism evidence="2 3">
    <name type="scientific">Corynespora cassiicola Philippines</name>
    <dbReference type="NCBI Taxonomy" id="1448308"/>
    <lineage>
        <taxon>Eukaryota</taxon>
        <taxon>Fungi</taxon>
        <taxon>Dikarya</taxon>
        <taxon>Ascomycota</taxon>
        <taxon>Pezizomycotina</taxon>
        <taxon>Dothideomycetes</taxon>
        <taxon>Pleosporomycetidae</taxon>
        <taxon>Pleosporales</taxon>
        <taxon>Corynesporascaceae</taxon>
        <taxon>Corynespora</taxon>
    </lineage>
</organism>
<evidence type="ECO:0000313" key="3">
    <source>
        <dbReference type="Proteomes" id="UP000240883"/>
    </source>
</evidence>
<name>A0A2T2P458_CORCC</name>
<evidence type="ECO:0000313" key="2">
    <source>
        <dbReference type="EMBL" id="PSN72474.1"/>
    </source>
</evidence>
<reference evidence="2 3" key="1">
    <citation type="journal article" date="2018" name="Front. Microbiol.">
        <title>Genome-Wide Analysis of Corynespora cassiicola Leaf Fall Disease Putative Effectors.</title>
        <authorList>
            <person name="Lopez D."/>
            <person name="Ribeiro S."/>
            <person name="Label P."/>
            <person name="Fumanal B."/>
            <person name="Venisse J.S."/>
            <person name="Kohler A."/>
            <person name="de Oliveira R.R."/>
            <person name="Labutti K."/>
            <person name="Lipzen A."/>
            <person name="Lail K."/>
            <person name="Bauer D."/>
            <person name="Ohm R.A."/>
            <person name="Barry K.W."/>
            <person name="Spatafora J."/>
            <person name="Grigoriev I.V."/>
            <person name="Martin F.M."/>
            <person name="Pujade-Renaud V."/>
        </authorList>
    </citation>
    <scope>NUCLEOTIDE SEQUENCE [LARGE SCALE GENOMIC DNA]</scope>
    <source>
        <strain evidence="2 3">Philippines</strain>
    </source>
</reference>